<keyword evidence="3" id="KW-1185">Reference proteome</keyword>
<proteinExistence type="predicted"/>
<protein>
    <recommendedName>
        <fullName evidence="4">CopL family metal-binding regulatory protein</fullName>
    </recommendedName>
</protein>
<evidence type="ECO:0008006" key="4">
    <source>
        <dbReference type="Google" id="ProtNLM"/>
    </source>
</evidence>
<dbReference type="Proteomes" id="UP001596425">
    <property type="component" value="Unassembled WGS sequence"/>
</dbReference>
<evidence type="ECO:0000256" key="1">
    <source>
        <dbReference type="SAM" id="SignalP"/>
    </source>
</evidence>
<keyword evidence="1" id="KW-0732">Signal</keyword>
<feature type="chain" id="PRO_5046714435" description="CopL family metal-binding regulatory protein" evidence="1">
    <location>
        <begin position="28"/>
        <end position="119"/>
    </location>
</feature>
<reference evidence="3" key="1">
    <citation type="journal article" date="2019" name="Int. J. Syst. Evol. Microbiol.">
        <title>The Global Catalogue of Microorganisms (GCM) 10K type strain sequencing project: providing services to taxonomists for standard genome sequencing and annotation.</title>
        <authorList>
            <consortium name="The Broad Institute Genomics Platform"/>
            <consortium name="The Broad Institute Genome Sequencing Center for Infectious Disease"/>
            <person name="Wu L."/>
            <person name="Ma J."/>
        </authorList>
    </citation>
    <scope>NUCLEOTIDE SEQUENCE [LARGE SCALE GENOMIC DNA]</scope>
    <source>
        <strain evidence="3">CGMCC 1.13718</strain>
    </source>
</reference>
<comment type="caution">
    <text evidence="2">The sequence shown here is derived from an EMBL/GenBank/DDBJ whole genome shotgun (WGS) entry which is preliminary data.</text>
</comment>
<evidence type="ECO:0000313" key="3">
    <source>
        <dbReference type="Proteomes" id="UP001596425"/>
    </source>
</evidence>
<accession>A0ABW1YM14</accession>
<evidence type="ECO:0000313" key="2">
    <source>
        <dbReference type="EMBL" id="MFC6633090.1"/>
    </source>
</evidence>
<gene>
    <name evidence="2" type="ORF">ACFQBM_07365</name>
</gene>
<name>A0ABW1YM14_9GAMM</name>
<organism evidence="2 3">
    <name type="scientific">Microbulbifer taiwanensis</name>
    <dbReference type="NCBI Taxonomy" id="986746"/>
    <lineage>
        <taxon>Bacteria</taxon>
        <taxon>Pseudomonadati</taxon>
        <taxon>Pseudomonadota</taxon>
        <taxon>Gammaproteobacteria</taxon>
        <taxon>Cellvibrionales</taxon>
        <taxon>Microbulbiferaceae</taxon>
        <taxon>Microbulbifer</taxon>
    </lineage>
</organism>
<dbReference type="EMBL" id="JBHSVR010000001">
    <property type="protein sequence ID" value="MFC6633090.1"/>
    <property type="molecule type" value="Genomic_DNA"/>
</dbReference>
<feature type="signal peptide" evidence="1">
    <location>
        <begin position="1"/>
        <end position="27"/>
    </location>
</feature>
<sequence>MIEYMHPGLTRTLLILMLLLITGQAASAPCASDAFISAQVSVENSHCQMQSMEHHCNQSGEEHTDCEQACKCCPGHCASALPSADRKDPAPTRLALATSYSKIIPSPLPETALRPPIPR</sequence>
<dbReference type="RefSeq" id="WP_193189415.1">
    <property type="nucleotide sequence ID" value="NZ_JACZFR010000006.1"/>
</dbReference>